<dbReference type="GO" id="GO:0006508">
    <property type="term" value="P:proteolysis"/>
    <property type="evidence" value="ECO:0007669"/>
    <property type="project" value="UniProtKB-KW"/>
</dbReference>
<dbReference type="Gene3D" id="3.40.630.10">
    <property type="entry name" value="Zn peptidases"/>
    <property type="match status" value="1"/>
</dbReference>
<evidence type="ECO:0000259" key="12">
    <source>
        <dbReference type="PROSITE" id="PS52035"/>
    </source>
</evidence>
<evidence type="ECO:0000256" key="2">
    <source>
        <dbReference type="ARBA" id="ARBA00005988"/>
    </source>
</evidence>
<organism evidence="13 14">
    <name type="scientific">Agaricus bisporus var. burnettii (strain JB137-S8 / ATCC MYA-4627 / FGSC 10392)</name>
    <name type="common">White button mushroom</name>
    <dbReference type="NCBI Taxonomy" id="597362"/>
    <lineage>
        <taxon>Eukaryota</taxon>
        <taxon>Fungi</taxon>
        <taxon>Dikarya</taxon>
        <taxon>Basidiomycota</taxon>
        <taxon>Agaricomycotina</taxon>
        <taxon>Agaricomycetes</taxon>
        <taxon>Agaricomycetidae</taxon>
        <taxon>Agaricales</taxon>
        <taxon>Agaricineae</taxon>
        <taxon>Agaricaceae</taxon>
        <taxon>Agaricus</taxon>
    </lineage>
</organism>
<dbReference type="SMART" id="SM00631">
    <property type="entry name" value="Zn_pept"/>
    <property type="match status" value="1"/>
</dbReference>
<dbReference type="CDD" id="cd03860">
    <property type="entry name" value="M14_CP_A-B_like"/>
    <property type="match status" value="1"/>
</dbReference>
<dbReference type="eggNOG" id="KOG2650">
    <property type="taxonomic scope" value="Eukaryota"/>
</dbReference>
<keyword evidence="14" id="KW-1185">Reference proteome</keyword>
<dbReference type="AlphaFoldDB" id="K5XLM2"/>
<dbReference type="STRING" id="597362.K5XLM2"/>
<evidence type="ECO:0000313" key="13">
    <source>
        <dbReference type="EMBL" id="EKM75440.1"/>
    </source>
</evidence>
<feature type="signal peptide" evidence="11">
    <location>
        <begin position="1"/>
        <end position="24"/>
    </location>
</feature>
<keyword evidence="5" id="KW-0479">Metal-binding</keyword>
<dbReference type="PANTHER" id="PTHR11705:SF143">
    <property type="entry name" value="SLL0236 PROTEIN"/>
    <property type="match status" value="1"/>
</dbReference>
<dbReference type="GO" id="GO:0004181">
    <property type="term" value="F:metallocarboxypeptidase activity"/>
    <property type="evidence" value="ECO:0007669"/>
    <property type="project" value="InterPro"/>
</dbReference>
<comment type="caution">
    <text evidence="10">Lacks conserved residue(s) required for the propagation of feature annotation.</text>
</comment>
<keyword evidence="9" id="KW-0482">Metalloprotease</keyword>
<dbReference type="Proteomes" id="UP000008493">
    <property type="component" value="Unassembled WGS sequence"/>
</dbReference>
<evidence type="ECO:0000256" key="3">
    <source>
        <dbReference type="ARBA" id="ARBA00022645"/>
    </source>
</evidence>
<dbReference type="FunCoup" id="K5XLM2">
    <property type="interactions" value="5"/>
</dbReference>
<comment type="cofactor">
    <cofactor evidence="1">
        <name>Zn(2+)</name>
        <dbReference type="ChEBI" id="CHEBI:29105"/>
    </cofactor>
</comment>
<evidence type="ECO:0000256" key="8">
    <source>
        <dbReference type="ARBA" id="ARBA00022833"/>
    </source>
</evidence>
<dbReference type="SUPFAM" id="SSF53187">
    <property type="entry name" value="Zn-dependent exopeptidases"/>
    <property type="match status" value="1"/>
</dbReference>
<dbReference type="OMA" id="HQHAREH"/>
<evidence type="ECO:0000256" key="11">
    <source>
        <dbReference type="SAM" id="SignalP"/>
    </source>
</evidence>
<evidence type="ECO:0000313" key="14">
    <source>
        <dbReference type="Proteomes" id="UP000008493"/>
    </source>
</evidence>
<keyword evidence="6 11" id="KW-0732">Signal</keyword>
<evidence type="ECO:0000256" key="7">
    <source>
        <dbReference type="ARBA" id="ARBA00022801"/>
    </source>
</evidence>
<evidence type="ECO:0000256" key="9">
    <source>
        <dbReference type="ARBA" id="ARBA00023049"/>
    </source>
</evidence>
<dbReference type="InterPro" id="IPR000834">
    <property type="entry name" value="Peptidase_M14"/>
</dbReference>
<evidence type="ECO:0000256" key="4">
    <source>
        <dbReference type="ARBA" id="ARBA00022670"/>
    </source>
</evidence>
<dbReference type="KEGG" id="abp:AGABI1DRAFT109415"/>
<name>K5XLM2_AGABU</name>
<feature type="domain" description="Peptidase M14" evidence="12">
    <location>
        <begin position="127"/>
        <end position="444"/>
    </location>
</feature>
<keyword evidence="4" id="KW-0645">Protease</keyword>
<keyword evidence="3" id="KW-0121">Carboxypeptidase</keyword>
<dbReference type="PROSITE" id="PS52035">
    <property type="entry name" value="PEPTIDASE_M14"/>
    <property type="match status" value="1"/>
</dbReference>
<evidence type="ECO:0000256" key="10">
    <source>
        <dbReference type="PROSITE-ProRule" id="PRU01379"/>
    </source>
</evidence>
<dbReference type="PRINTS" id="PR00765">
    <property type="entry name" value="CRBOXYPTASEA"/>
</dbReference>
<dbReference type="GO" id="GO:0008270">
    <property type="term" value="F:zinc ion binding"/>
    <property type="evidence" value="ECO:0007669"/>
    <property type="project" value="InterPro"/>
</dbReference>
<evidence type="ECO:0000256" key="6">
    <source>
        <dbReference type="ARBA" id="ARBA00022729"/>
    </source>
</evidence>
<dbReference type="Pfam" id="PF00246">
    <property type="entry name" value="Peptidase_M14"/>
    <property type="match status" value="1"/>
</dbReference>
<dbReference type="GeneID" id="18822721"/>
<feature type="chain" id="PRO_5003886395" description="Peptidase M14 domain-containing protein" evidence="11">
    <location>
        <begin position="25"/>
        <end position="452"/>
    </location>
</feature>
<dbReference type="RefSeq" id="XP_007333908.1">
    <property type="nucleotide sequence ID" value="XM_007333846.1"/>
</dbReference>
<evidence type="ECO:0000256" key="5">
    <source>
        <dbReference type="ARBA" id="ARBA00022723"/>
    </source>
</evidence>
<reference evidence="14" key="1">
    <citation type="journal article" date="2012" name="Proc. Natl. Acad. Sci. U.S.A.">
        <title>Genome sequence of the button mushroom Agaricus bisporus reveals mechanisms governing adaptation to a humic-rich ecological niche.</title>
        <authorList>
            <person name="Morin E."/>
            <person name="Kohler A."/>
            <person name="Baker A.R."/>
            <person name="Foulongne-Oriol M."/>
            <person name="Lombard V."/>
            <person name="Nagy L.G."/>
            <person name="Ohm R.A."/>
            <person name="Patyshakuliyeva A."/>
            <person name="Brun A."/>
            <person name="Aerts A.L."/>
            <person name="Bailey A.M."/>
            <person name="Billette C."/>
            <person name="Coutinho P.M."/>
            <person name="Deakin G."/>
            <person name="Doddapaneni H."/>
            <person name="Floudas D."/>
            <person name="Grimwood J."/>
            <person name="Hilden K."/>
            <person name="Kuees U."/>
            <person name="LaButti K.M."/>
            <person name="Lapidus A."/>
            <person name="Lindquist E.A."/>
            <person name="Lucas S.M."/>
            <person name="Murat C."/>
            <person name="Riley R.W."/>
            <person name="Salamov A.A."/>
            <person name="Schmutz J."/>
            <person name="Subramanian V."/>
            <person name="Woesten H.A.B."/>
            <person name="Xu J."/>
            <person name="Eastwood D.C."/>
            <person name="Foster G.D."/>
            <person name="Sonnenberg A.S."/>
            <person name="Cullen D."/>
            <person name="de Vries R.P."/>
            <person name="Lundell T."/>
            <person name="Hibbett D.S."/>
            <person name="Henrissat B."/>
            <person name="Burton K.S."/>
            <person name="Kerrigan R.W."/>
            <person name="Challen M.P."/>
            <person name="Grigoriev I.V."/>
            <person name="Martin F."/>
        </authorList>
    </citation>
    <scope>NUCLEOTIDE SEQUENCE [LARGE SCALE GENOMIC DNA]</scope>
    <source>
        <strain evidence="14">JB137-S8 / ATCC MYA-4627 / FGSC 10392</strain>
    </source>
</reference>
<keyword evidence="8" id="KW-0862">Zinc</keyword>
<evidence type="ECO:0000256" key="1">
    <source>
        <dbReference type="ARBA" id="ARBA00001947"/>
    </source>
</evidence>
<sequence length="452" mass="50938">MGSGILRSFARIYTLLLISGLALAADQVVLDPPRTFTTSGILRRFSLLGDAQRKQILRSAFDNDVDIWQVTDSHIDIYTPPHDQNTRFGFEDIPHTSSYIETKANYTYTRPDDWRLESFATSEYHATYHPLFEIEQFMDELQKLYPDTIKLRSIGRSFEGRDLRAITLSAPSVNSTLGPISKEGKLGFVIGGAQHAREWIATAAATYIAHALVAPPSQPYSLRHLLDIFDFHIIPVPNPDGYTYTWETDRYWYKNRQVLGSHLQCVGVDMNRNWGFKWKHTVDDVETLNTSSSLGPKRKPPADPCSHWYPGHRPFESPEVNSVANFATTLPNLVGFLDLRSYGQMRTCTKMPKDAEDMLEAATGAAGALKSVHGVGFTIGSLCDLLYPAPGNIIDWMYKKQGIKFTFAAHLRDTGTYGFSLPEKFIRPVGEETSKLVEYLSKFIPGRVKRKS</sequence>
<gene>
    <name evidence="13" type="ORF">AGABI1DRAFT_109415</name>
</gene>
<dbReference type="HOGENOM" id="CLU_019326_1_2_1"/>
<dbReference type="OrthoDB" id="3626597at2759"/>
<dbReference type="GO" id="GO:0005615">
    <property type="term" value="C:extracellular space"/>
    <property type="evidence" value="ECO:0007669"/>
    <property type="project" value="TreeGrafter"/>
</dbReference>
<accession>K5XLM2</accession>
<dbReference type="FunFam" id="3.40.630.10:FF:000084">
    <property type="entry name" value="Carboxypeptidase B2"/>
    <property type="match status" value="1"/>
</dbReference>
<dbReference type="PANTHER" id="PTHR11705">
    <property type="entry name" value="PROTEASE FAMILY M14 CARBOXYPEPTIDASE A,B"/>
    <property type="match status" value="1"/>
</dbReference>
<keyword evidence="7" id="KW-0378">Hydrolase</keyword>
<protein>
    <recommendedName>
        <fullName evidence="12">Peptidase M14 domain-containing protein</fullName>
    </recommendedName>
</protein>
<dbReference type="InParanoid" id="K5XLM2"/>
<comment type="similarity">
    <text evidence="2 10">Belongs to the peptidase M14 family.</text>
</comment>
<dbReference type="EMBL" id="JH971413">
    <property type="protein sequence ID" value="EKM75440.1"/>
    <property type="molecule type" value="Genomic_DNA"/>
</dbReference>
<proteinExistence type="inferred from homology"/>